<dbReference type="FunFam" id="3.90.430.10:FF:000001">
    <property type="entry name" value="Copper fist DNA-binding protein"/>
    <property type="match status" value="1"/>
</dbReference>
<evidence type="ECO:0000256" key="2">
    <source>
        <dbReference type="ARBA" id="ARBA00022723"/>
    </source>
</evidence>
<keyword evidence="11" id="KW-1185">Reference proteome</keyword>
<keyword evidence="3" id="KW-0862">Zinc</keyword>
<evidence type="ECO:0000256" key="3">
    <source>
        <dbReference type="ARBA" id="ARBA00022833"/>
    </source>
</evidence>
<feature type="compositionally biased region" description="Basic and acidic residues" evidence="8">
    <location>
        <begin position="175"/>
        <end position="186"/>
    </location>
</feature>
<dbReference type="PANTHER" id="PTHR28088:SF5">
    <property type="entry name" value="TRANSCRIPTIONAL ACTIVATOR HAA1-RELATED"/>
    <property type="match status" value="1"/>
</dbReference>
<dbReference type="InterPro" id="IPR051763">
    <property type="entry name" value="Copper_Homeo_Regul"/>
</dbReference>
<dbReference type="AlphaFoldDB" id="S8F3N7"/>
<protein>
    <recommendedName>
        <fullName evidence="9">Copper-fist domain-containing protein</fullName>
    </recommendedName>
</protein>
<dbReference type="SMART" id="SM00412">
    <property type="entry name" value="Cu_FIST"/>
    <property type="match status" value="1"/>
</dbReference>
<evidence type="ECO:0000256" key="4">
    <source>
        <dbReference type="ARBA" id="ARBA00023008"/>
    </source>
</evidence>
<dbReference type="GO" id="GO:0005634">
    <property type="term" value="C:nucleus"/>
    <property type="evidence" value="ECO:0007669"/>
    <property type="project" value="UniProtKB-SubCell"/>
</dbReference>
<evidence type="ECO:0000256" key="6">
    <source>
        <dbReference type="ARBA" id="ARBA00023163"/>
    </source>
</evidence>
<evidence type="ECO:0000259" key="9">
    <source>
        <dbReference type="PROSITE" id="PS50073"/>
    </source>
</evidence>
<evidence type="ECO:0000256" key="7">
    <source>
        <dbReference type="ARBA" id="ARBA00023242"/>
    </source>
</evidence>
<dbReference type="GO" id="GO:0006879">
    <property type="term" value="P:intracellular iron ion homeostasis"/>
    <property type="evidence" value="ECO:0007669"/>
    <property type="project" value="TreeGrafter"/>
</dbReference>
<dbReference type="OrthoDB" id="5600085at2759"/>
<dbReference type="InterPro" id="IPR036395">
    <property type="entry name" value="Cu_fist_DNA-bd_dom_sf"/>
</dbReference>
<proteinExistence type="predicted"/>
<feature type="compositionally biased region" description="Basic and acidic residues" evidence="8">
    <location>
        <begin position="134"/>
        <end position="143"/>
    </location>
</feature>
<gene>
    <name evidence="10" type="ORF">FOMPIDRAFT_1033652</name>
</gene>
<feature type="region of interest" description="Disordered" evidence="8">
    <location>
        <begin position="134"/>
        <end position="240"/>
    </location>
</feature>
<dbReference type="EMBL" id="KE504268">
    <property type="protein sequence ID" value="EPS93564.1"/>
    <property type="molecule type" value="Genomic_DNA"/>
</dbReference>
<dbReference type="HOGENOM" id="CLU_025811_1_0_1"/>
<name>S8F3N7_FOMSC</name>
<dbReference type="Gene3D" id="3.90.430.10">
    <property type="entry name" value="Copper fist DNA-binding domain"/>
    <property type="match status" value="1"/>
</dbReference>
<dbReference type="GO" id="GO:0000978">
    <property type="term" value="F:RNA polymerase II cis-regulatory region sequence-specific DNA binding"/>
    <property type="evidence" value="ECO:0007669"/>
    <property type="project" value="TreeGrafter"/>
</dbReference>
<dbReference type="PRINTS" id="PR00617">
    <property type="entry name" value="COPPERFIST"/>
</dbReference>
<keyword evidence="2" id="KW-0479">Metal-binding</keyword>
<evidence type="ECO:0000256" key="8">
    <source>
        <dbReference type="SAM" id="MobiDB-lite"/>
    </source>
</evidence>
<dbReference type="Pfam" id="PF00649">
    <property type="entry name" value="Copper-fist"/>
    <property type="match status" value="1"/>
</dbReference>
<feature type="region of interest" description="Disordered" evidence="8">
    <location>
        <begin position="62"/>
        <end position="101"/>
    </location>
</feature>
<reference evidence="10 11" key="1">
    <citation type="journal article" date="2012" name="Science">
        <title>The Paleozoic origin of enzymatic lignin decomposition reconstructed from 31 fungal genomes.</title>
        <authorList>
            <person name="Floudas D."/>
            <person name="Binder M."/>
            <person name="Riley R."/>
            <person name="Barry K."/>
            <person name="Blanchette R.A."/>
            <person name="Henrissat B."/>
            <person name="Martinez A.T."/>
            <person name="Otillar R."/>
            <person name="Spatafora J.W."/>
            <person name="Yadav J.S."/>
            <person name="Aerts A."/>
            <person name="Benoit I."/>
            <person name="Boyd A."/>
            <person name="Carlson A."/>
            <person name="Copeland A."/>
            <person name="Coutinho P.M."/>
            <person name="de Vries R.P."/>
            <person name="Ferreira P."/>
            <person name="Findley K."/>
            <person name="Foster B."/>
            <person name="Gaskell J."/>
            <person name="Glotzer D."/>
            <person name="Gorecki P."/>
            <person name="Heitman J."/>
            <person name="Hesse C."/>
            <person name="Hori C."/>
            <person name="Igarashi K."/>
            <person name="Jurgens J.A."/>
            <person name="Kallen N."/>
            <person name="Kersten P."/>
            <person name="Kohler A."/>
            <person name="Kuees U."/>
            <person name="Kumar T.K.A."/>
            <person name="Kuo A."/>
            <person name="LaButti K."/>
            <person name="Larrondo L.F."/>
            <person name="Lindquist E."/>
            <person name="Ling A."/>
            <person name="Lombard V."/>
            <person name="Lucas S."/>
            <person name="Lundell T."/>
            <person name="Martin R."/>
            <person name="McLaughlin D.J."/>
            <person name="Morgenstern I."/>
            <person name="Morin E."/>
            <person name="Murat C."/>
            <person name="Nagy L.G."/>
            <person name="Nolan M."/>
            <person name="Ohm R.A."/>
            <person name="Patyshakuliyeva A."/>
            <person name="Rokas A."/>
            <person name="Ruiz-Duenas F.J."/>
            <person name="Sabat G."/>
            <person name="Salamov A."/>
            <person name="Samejima M."/>
            <person name="Schmutz J."/>
            <person name="Slot J.C."/>
            <person name="St John F."/>
            <person name="Stenlid J."/>
            <person name="Sun H."/>
            <person name="Sun S."/>
            <person name="Syed K."/>
            <person name="Tsang A."/>
            <person name="Wiebenga A."/>
            <person name="Young D."/>
            <person name="Pisabarro A."/>
            <person name="Eastwood D.C."/>
            <person name="Martin F."/>
            <person name="Cullen D."/>
            <person name="Grigoriev I.V."/>
            <person name="Hibbett D.S."/>
        </authorList>
    </citation>
    <scope>NUCLEOTIDE SEQUENCE</scope>
    <source>
        <strain evidence="11">FP-58527</strain>
    </source>
</reference>
<sequence>MDYVKVTVNDQKFACESCIKGHRSSSCQHTDRPLFEIKKKGRPVSQCERCRDLRKTRRMHNKCTCTTTSSSEPSARPPQASTSSSPQKSRRFKPIAPALPNGIKDLLTDSLRSQRSESGLAALAAAAALCSDYHSPHVDHETPSPRQTSATNSHDREARQQQNCVASAASQPPKHLPDRTSPEGHMLRRKRRRSNSAEAALPVTPRFPPLDDNRGPQLPPLRYSSTSDDPCHTSGPVPTFPPIPSLREIASLAGSGCCCGVECACPGCVEHRGPAHASTELPDCADGCGTCVDNVGGVSLPSPRLSSTADTAPRAQPNFIDAFFARAAALPLPPAKRTAALDATNVTVYPATLFRGDVKDREARGAAFGLVSVPPLRCGCLGGCGCPAGKCGCGEGCGGCC</sequence>
<dbReference type="InterPro" id="IPR001083">
    <property type="entry name" value="Cu_fist_DNA-bd_dom"/>
</dbReference>
<dbReference type="GO" id="GO:0005507">
    <property type="term" value="F:copper ion binding"/>
    <property type="evidence" value="ECO:0007669"/>
    <property type="project" value="InterPro"/>
</dbReference>
<dbReference type="eggNOG" id="ENOG502S7CA">
    <property type="taxonomic scope" value="Eukaryota"/>
</dbReference>
<dbReference type="InParanoid" id="S8F3N7"/>
<dbReference type="STRING" id="743788.S8F3N7"/>
<evidence type="ECO:0000256" key="1">
    <source>
        <dbReference type="ARBA" id="ARBA00004123"/>
    </source>
</evidence>
<keyword evidence="5" id="KW-0805">Transcription regulation</keyword>
<dbReference type="SUPFAM" id="SSF57879">
    <property type="entry name" value="Zinc domain conserved in yeast copper-regulated transcription factors"/>
    <property type="match status" value="1"/>
</dbReference>
<dbReference type="GO" id="GO:0006878">
    <property type="term" value="P:intracellular copper ion homeostasis"/>
    <property type="evidence" value="ECO:0007669"/>
    <property type="project" value="TreeGrafter"/>
</dbReference>
<dbReference type="GO" id="GO:0045944">
    <property type="term" value="P:positive regulation of transcription by RNA polymerase II"/>
    <property type="evidence" value="ECO:0007669"/>
    <property type="project" value="TreeGrafter"/>
</dbReference>
<keyword evidence="6" id="KW-0804">Transcription</keyword>
<dbReference type="SMART" id="SM01090">
    <property type="entry name" value="Copper-fist"/>
    <property type="match status" value="1"/>
</dbReference>
<evidence type="ECO:0000313" key="11">
    <source>
        <dbReference type="Proteomes" id="UP000015241"/>
    </source>
</evidence>
<keyword evidence="4" id="KW-0186">Copper</keyword>
<evidence type="ECO:0000313" key="10">
    <source>
        <dbReference type="EMBL" id="EPS93564.1"/>
    </source>
</evidence>
<dbReference type="GO" id="GO:0000981">
    <property type="term" value="F:DNA-binding transcription factor activity, RNA polymerase II-specific"/>
    <property type="evidence" value="ECO:0007669"/>
    <property type="project" value="TreeGrafter"/>
</dbReference>
<dbReference type="Proteomes" id="UP000015241">
    <property type="component" value="Unassembled WGS sequence"/>
</dbReference>
<keyword evidence="7" id="KW-0539">Nucleus</keyword>
<feature type="domain" description="Copper-fist" evidence="9">
    <location>
        <begin position="5"/>
        <end position="44"/>
    </location>
</feature>
<dbReference type="PANTHER" id="PTHR28088">
    <property type="entry name" value="TRANSCRIPTIONAL ACTIVATOR HAA1-RELATED"/>
    <property type="match status" value="1"/>
</dbReference>
<organism evidence="10 11">
    <name type="scientific">Fomitopsis schrenkii</name>
    <name type="common">Brown rot fungus</name>
    <dbReference type="NCBI Taxonomy" id="2126942"/>
    <lineage>
        <taxon>Eukaryota</taxon>
        <taxon>Fungi</taxon>
        <taxon>Dikarya</taxon>
        <taxon>Basidiomycota</taxon>
        <taxon>Agaricomycotina</taxon>
        <taxon>Agaricomycetes</taxon>
        <taxon>Polyporales</taxon>
        <taxon>Fomitopsis</taxon>
    </lineage>
</organism>
<evidence type="ECO:0000256" key="5">
    <source>
        <dbReference type="ARBA" id="ARBA00023015"/>
    </source>
</evidence>
<feature type="compositionally biased region" description="Polar residues" evidence="8">
    <location>
        <begin position="160"/>
        <end position="170"/>
    </location>
</feature>
<comment type="subcellular location">
    <subcellularLocation>
        <location evidence="1">Nucleus</location>
    </subcellularLocation>
</comment>
<accession>S8F3N7</accession>
<dbReference type="PROSITE" id="PS50073">
    <property type="entry name" value="COPPER_FIST_2"/>
    <property type="match status" value="1"/>
</dbReference>